<evidence type="ECO:0000256" key="1">
    <source>
        <dbReference type="ARBA" id="ARBA00007118"/>
    </source>
</evidence>
<keyword evidence="5" id="KW-1185">Reference proteome</keyword>
<dbReference type="EMBL" id="BAABCW010000001">
    <property type="protein sequence ID" value="GAA4106795.1"/>
    <property type="molecule type" value="Genomic_DNA"/>
</dbReference>
<dbReference type="Proteomes" id="UP001500459">
    <property type="component" value="Unassembled WGS sequence"/>
</dbReference>
<sequence>MIKKNIIEKETPVAYPILSLLKKRYSPRVFSEIPITTTDLHSLLEAGRWAPSSNNLQPWTIIWGIKGSESYDRIFACLDTFNQSWASNAPVLWICAYKKTTPDGKENFHALYDLGLFVGNVTVQAQEMGIALHQMAGVQFEKAKKEFKLPNDYHVASAIALGYYGGNTTDLSEDLQKSEEKVTRERKLQEEFTFNGDFVDRAKIKPENQHNTHKEK</sequence>
<keyword evidence="2" id="KW-0560">Oxidoreductase</keyword>
<gene>
    <name evidence="4" type="ORF">GCM10022393_01420</name>
</gene>
<evidence type="ECO:0000313" key="5">
    <source>
        <dbReference type="Proteomes" id="UP001500459"/>
    </source>
</evidence>
<feature type="domain" description="Nitroreductase" evidence="3">
    <location>
        <begin position="79"/>
        <end position="163"/>
    </location>
</feature>
<reference evidence="5" key="1">
    <citation type="journal article" date="2019" name="Int. J. Syst. Evol. Microbiol.">
        <title>The Global Catalogue of Microorganisms (GCM) 10K type strain sequencing project: providing services to taxonomists for standard genome sequencing and annotation.</title>
        <authorList>
            <consortium name="The Broad Institute Genomics Platform"/>
            <consortium name="The Broad Institute Genome Sequencing Center for Infectious Disease"/>
            <person name="Wu L."/>
            <person name="Ma J."/>
        </authorList>
    </citation>
    <scope>NUCLEOTIDE SEQUENCE [LARGE SCALE GENOMIC DNA]</scope>
    <source>
        <strain evidence="5">JCM 17106</strain>
    </source>
</reference>
<name>A0ABP7X8G1_9FLAO</name>
<protein>
    <recommendedName>
        <fullName evidence="3">Nitroreductase domain-containing protein</fullName>
    </recommendedName>
</protein>
<dbReference type="RefSeq" id="WP_344923850.1">
    <property type="nucleotide sequence ID" value="NZ_BAABCW010000001.1"/>
</dbReference>
<proteinExistence type="inferred from homology"/>
<dbReference type="InterPro" id="IPR000415">
    <property type="entry name" value="Nitroreductase-like"/>
</dbReference>
<comment type="caution">
    <text evidence="4">The sequence shown here is derived from an EMBL/GenBank/DDBJ whole genome shotgun (WGS) entry which is preliminary data.</text>
</comment>
<comment type="similarity">
    <text evidence="1">Belongs to the nitroreductase family.</text>
</comment>
<feature type="domain" description="Nitroreductase" evidence="3">
    <location>
        <begin position="21"/>
        <end position="63"/>
    </location>
</feature>
<dbReference type="Gene3D" id="3.40.109.10">
    <property type="entry name" value="NADH Oxidase"/>
    <property type="match status" value="1"/>
</dbReference>
<dbReference type="PANTHER" id="PTHR43673:SF10">
    <property type="entry name" value="NADH DEHYDROGENASE_NAD(P)H NITROREDUCTASE XCC3605-RELATED"/>
    <property type="match status" value="1"/>
</dbReference>
<dbReference type="Pfam" id="PF00881">
    <property type="entry name" value="Nitroreductase"/>
    <property type="match status" value="2"/>
</dbReference>
<dbReference type="InterPro" id="IPR029479">
    <property type="entry name" value="Nitroreductase"/>
</dbReference>
<evidence type="ECO:0000259" key="3">
    <source>
        <dbReference type="Pfam" id="PF00881"/>
    </source>
</evidence>
<organism evidence="4 5">
    <name type="scientific">Aquimarina addita</name>
    <dbReference type="NCBI Taxonomy" id="870485"/>
    <lineage>
        <taxon>Bacteria</taxon>
        <taxon>Pseudomonadati</taxon>
        <taxon>Bacteroidota</taxon>
        <taxon>Flavobacteriia</taxon>
        <taxon>Flavobacteriales</taxon>
        <taxon>Flavobacteriaceae</taxon>
        <taxon>Aquimarina</taxon>
    </lineage>
</organism>
<dbReference type="CDD" id="cd02138">
    <property type="entry name" value="TdsD-like"/>
    <property type="match status" value="1"/>
</dbReference>
<accession>A0ABP7X8G1</accession>
<dbReference type="PANTHER" id="PTHR43673">
    <property type="entry name" value="NAD(P)H NITROREDUCTASE YDGI-RELATED"/>
    <property type="match status" value="1"/>
</dbReference>
<evidence type="ECO:0000313" key="4">
    <source>
        <dbReference type="EMBL" id="GAA4106795.1"/>
    </source>
</evidence>
<dbReference type="SUPFAM" id="SSF55469">
    <property type="entry name" value="FMN-dependent nitroreductase-like"/>
    <property type="match status" value="1"/>
</dbReference>
<evidence type="ECO:0000256" key="2">
    <source>
        <dbReference type="ARBA" id="ARBA00023002"/>
    </source>
</evidence>